<evidence type="ECO:0000313" key="1">
    <source>
        <dbReference type="EMBL" id="MFA0940660.1"/>
    </source>
</evidence>
<organism evidence="1 2">
    <name type="scientific">Pseudomonas tremae</name>
    <dbReference type="NCBI Taxonomy" id="200454"/>
    <lineage>
        <taxon>Bacteria</taxon>
        <taxon>Pseudomonadati</taxon>
        <taxon>Pseudomonadota</taxon>
        <taxon>Gammaproteobacteria</taxon>
        <taxon>Pseudomonadales</taxon>
        <taxon>Pseudomonadaceae</taxon>
        <taxon>Pseudomonas</taxon>
    </lineage>
</organism>
<dbReference type="RefSeq" id="WP_147467287.1">
    <property type="nucleotide sequence ID" value="NZ_JBGMSU010000024.1"/>
</dbReference>
<proteinExistence type="predicted"/>
<keyword evidence="2" id="KW-1185">Reference proteome</keyword>
<evidence type="ECO:0000313" key="2">
    <source>
        <dbReference type="Proteomes" id="UP001569512"/>
    </source>
</evidence>
<gene>
    <name evidence="1" type="ORF">ACDH53_25105</name>
</gene>
<dbReference type="Proteomes" id="UP001569512">
    <property type="component" value="Unassembled WGS sequence"/>
</dbReference>
<comment type="caution">
    <text evidence="1">The sequence shown here is derived from an EMBL/GenBank/DDBJ whole genome shotgun (WGS) entry which is preliminary data.</text>
</comment>
<dbReference type="EMBL" id="JBGMSU010000024">
    <property type="protein sequence ID" value="MFA0940660.1"/>
    <property type="molecule type" value="Genomic_DNA"/>
</dbReference>
<name>A0ABV4PNB1_9PSED</name>
<sequence>MHYEGSAAFTYADGDGEQQSIEIVWYSAFSHPPSFGADNSAFRVKRAATFSAAAYLKRPGELVTITFDDQSHYGYYDSPKPGNGSVTYTFHSQQS</sequence>
<accession>A0ABV4PNB1</accession>
<protein>
    <submittedName>
        <fullName evidence="1">Uncharacterized protein</fullName>
    </submittedName>
</protein>
<reference evidence="1 2" key="1">
    <citation type="submission" date="2024-06" db="EMBL/GenBank/DDBJ databases">
        <title>Genome sequences for Pseudomonas syringae strains with characterized LPS.</title>
        <authorList>
            <person name="Baltrus D.A."/>
            <person name="Krings L."/>
        </authorList>
    </citation>
    <scope>NUCLEOTIDE SEQUENCE [LARGE SCALE GENOMIC DNA]</scope>
    <source>
        <strain evidence="1 2">NCPPB2708</strain>
    </source>
</reference>